<feature type="transmembrane region" description="Helical" evidence="9">
    <location>
        <begin position="32"/>
        <end position="58"/>
    </location>
</feature>
<dbReference type="AlphaFoldDB" id="A0A7C5H9E5"/>
<protein>
    <recommendedName>
        <fullName evidence="10">Phosphate transport system permease protein</fullName>
    </recommendedName>
</protein>
<feature type="domain" description="ABC transmembrane type-1" evidence="11">
    <location>
        <begin position="90"/>
        <end position="305"/>
    </location>
</feature>
<evidence type="ECO:0000256" key="1">
    <source>
        <dbReference type="ARBA" id="ARBA00004651"/>
    </source>
</evidence>
<dbReference type="GO" id="GO:0006817">
    <property type="term" value="P:phosphate ion transport"/>
    <property type="evidence" value="ECO:0007669"/>
    <property type="project" value="UniProtKB-KW"/>
</dbReference>
<dbReference type="SUPFAM" id="SSF161098">
    <property type="entry name" value="MetI-like"/>
    <property type="match status" value="1"/>
</dbReference>
<dbReference type="InterPro" id="IPR011864">
    <property type="entry name" value="Phosphate_PstC"/>
</dbReference>
<name>A0A7C5H9E5_UNCW3</name>
<evidence type="ECO:0000256" key="2">
    <source>
        <dbReference type="ARBA" id="ARBA00007069"/>
    </source>
</evidence>
<feature type="transmembrane region" description="Helical" evidence="9">
    <location>
        <begin position="253"/>
        <end position="272"/>
    </location>
</feature>
<dbReference type="CDD" id="cd06261">
    <property type="entry name" value="TM_PBP2"/>
    <property type="match status" value="1"/>
</dbReference>
<feature type="transmembrane region" description="Helical" evidence="9">
    <location>
        <begin position="87"/>
        <end position="114"/>
    </location>
</feature>
<feature type="transmembrane region" description="Helical" evidence="9">
    <location>
        <begin position="134"/>
        <end position="155"/>
    </location>
</feature>
<proteinExistence type="inferred from homology"/>
<keyword evidence="4 10" id="KW-1003">Cell membrane</keyword>
<gene>
    <name evidence="12" type="primary">pstC</name>
    <name evidence="12" type="ORF">ENL19_03595</name>
</gene>
<comment type="similarity">
    <text evidence="2 10">Belongs to the binding-protein-dependent transport system permease family. CysTW subfamily.</text>
</comment>
<dbReference type="EMBL" id="DRTB01000272">
    <property type="protein sequence ID" value="HHE05128.1"/>
    <property type="molecule type" value="Genomic_DNA"/>
</dbReference>
<dbReference type="Proteomes" id="UP000886110">
    <property type="component" value="Unassembled WGS sequence"/>
</dbReference>
<feature type="transmembrane region" description="Helical" evidence="9">
    <location>
        <begin position="284"/>
        <end position="309"/>
    </location>
</feature>
<dbReference type="PROSITE" id="PS50928">
    <property type="entry name" value="ABC_TM1"/>
    <property type="match status" value="1"/>
</dbReference>
<dbReference type="Pfam" id="PF00528">
    <property type="entry name" value="BPD_transp_1"/>
    <property type="match status" value="1"/>
</dbReference>
<keyword evidence="8 9" id="KW-0472">Membrane</keyword>
<feature type="transmembrane region" description="Helical" evidence="9">
    <location>
        <begin position="167"/>
        <end position="187"/>
    </location>
</feature>
<keyword evidence="3 9" id="KW-0813">Transport</keyword>
<keyword evidence="7 9" id="KW-1133">Transmembrane helix</keyword>
<dbReference type="InterPro" id="IPR035906">
    <property type="entry name" value="MetI-like_sf"/>
</dbReference>
<dbReference type="PANTHER" id="PTHR30425">
    <property type="entry name" value="PHOSPHATE TRANSPORT SYSTEM PERMEASE PROTEIN PST"/>
    <property type="match status" value="1"/>
</dbReference>
<dbReference type="PANTHER" id="PTHR30425:SF1">
    <property type="entry name" value="PHOSPHATE TRANSPORT SYSTEM PERMEASE PROTEIN PSTC"/>
    <property type="match status" value="1"/>
</dbReference>
<dbReference type="InterPro" id="IPR000515">
    <property type="entry name" value="MetI-like"/>
</dbReference>
<evidence type="ECO:0000256" key="10">
    <source>
        <dbReference type="RuleBase" id="RU363054"/>
    </source>
</evidence>
<dbReference type="GO" id="GO:0005315">
    <property type="term" value="F:phosphate transmembrane transporter activity"/>
    <property type="evidence" value="ECO:0007669"/>
    <property type="project" value="InterPro"/>
</dbReference>
<dbReference type="GO" id="GO:0005886">
    <property type="term" value="C:plasma membrane"/>
    <property type="evidence" value="ECO:0007669"/>
    <property type="project" value="UniProtKB-SubCell"/>
</dbReference>
<evidence type="ECO:0000256" key="9">
    <source>
        <dbReference type="RuleBase" id="RU363032"/>
    </source>
</evidence>
<evidence type="ECO:0000259" key="11">
    <source>
        <dbReference type="PROSITE" id="PS50928"/>
    </source>
</evidence>
<evidence type="ECO:0000256" key="8">
    <source>
        <dbReference type="ARBA" id="ARBA00023136"/>
    </source>
</evidence>
<evidence type="ECO:0000256" key="4">
    <source>
        <dbReference type="ARBA" id="ARBA00022475"/>
    </source>
</evidence>
<accession>A0A7C5H9E5</accession>
<comment type="caution">
    <text evidence="12">The sequence shown here is derived from an EMBL/GenBank/DDBJ whole genome shotgun (WGS) entry which is preliminary data.</text>
</comment>
<evidence type="ECO:0000256" key="6">
    <source>
        <dbReference type="ARBA" id="ARBA00022692"/>
    </source>
</evidence>
<keyword evidence="5 10" id="KW-0592">Phosphate transport</keyword>
<dbReference type="InterPro" id="IPR051124">
    <property type="entry name" value="Phosphate_Transport_Permease"/>
</dbReference>
<sequence>METPSLSRSNGLVRDTPLTRPNISSKRNFPEIFFRFTLFLSGIVVLLLISAILLTLILNALPSIKAFGLEFLSSSTWDPVSGKFGSLAFIVGTLLTSFLALIISIPFSLAISIFLGEYYKKGGLPSTLGSTIELLSGIPSIIYGFWGLLILAPIVRAMEMKLGIVPYGVGIFTASIILAIMIIPYSASLGRDVINLVPSELKEGAYALGATRFEVIKKIVVPYARSGIIAGFLLSLGRALGETMAVTMVIGNANFFTLNIFSPANTMASIIANEFTEATGKLYLSSLIEIGLVLFLITAVINFTGKWIINRLDIRGSKK</sequence>
<comment type="subcellular location">
    <subcellularLocation>
        <location evidence="1 9">Cell membrane</location>
        <topology evidence="1 9">Multi-pass membrane protein</topology>
    </subcellularLocation>
</comment>
<comment type="function">
    <text evidence="10">Part of the binding-protein-dependent transport system for phosphate; probably responsible for the translocation of the substrate across the membrane.</text>
</comment>
<dbReference type="Gene3D" id="1.10.3720.10">
    <property type="entry name" value="MetI-like"/>
    <property type="match status" value="1"/>
</dbReference>
<evidence type="ECO:0000313" key="12">
    <source>
        <dbReference type="EMBL" id="HHE05128.1"/>
    </source>
</evidence>
<evidence type="ECO:0000256" key="3">
    <source>
        <dbReference type="ARBA" id="ARBA00022448"/>
    </source>
</evidence>
<reference evidence="12" key="1">
    <citation type="journal article" date="2020" name="mSystems">
        <title>Genome- and Community-Level Interaction Insights into Carbon Utilization and Element Cycling Functions of Hydrothermarchaeota in Hydrothermal Sediment.</title>
        <authorList>
            <person name="Zhou Z."/>
            <person name="Liu Y."/>
            <person name="Xu W."/>
            <person name="Pan J."/>
            <person name="Luo Z.H."/>
            <person name="Li M."/>
        </authorList>
    </citation>
    <scope>NUCLEOTIDE SEQUENCE [LARGE SCALE GENOMIC DNA]</scope>
    <source>
        <strain evidence="12">HyVt-74</strain>
    </source>
</reference>
<evidence type="ECO:0000256" key="7">
    <source>
        <dbReference type="ARBA" id="ARBA00022989"/>
    </source>
</evidence>
<evidence type="ECO:0000256" key="5">
    <source>
        <dbReference type="ARBA" id="ARBA00022592"/>
    </source>
</evidence>
<keyword evidence="6 9" id="KW-0812">Transmembrane</keyword>
<organism evidence="12">
    <name type="scientific">candidate division WOR-3 bacterium</name>
    <dbReference type="NCBI Taxonomy" id="2052148"/>
    <lineage>
        <taxon>Bacteria</taxon>
        <taxon>Bacteria division WOR-3</taxon>
    </lineage>
</organism>
<dbReference type="NCBIfam" id="TIGR02138">
    <property type="entry name" value="phosphate_pstC"/>
    <property type="match status" value="1"/>
</dbReference>